<reference evidence="2 3" key="1">
    <citation type="journal article" date="2018" name="Nat. Ecol. Evol.">
        <title>Shark genomes provide insights into elasmobranch evolution and the origin of vertebrates.</title>
        <authorList>
            <person name="Hara Y"/>
            <person name="Yamaguchi K"/>
            <person name="Onimaru K"/>
            <person name="Kadota M"/>
            <person name="Koyanagi M"/>
            <person name="Keeley SD"/>
            <person name="Tatsumi K"/>
            <person name="Tanaka K"/>
            <person name="Motone F"/>
            <person name="Kageyama Y"/>
            <person name="Nozu R"/>
            <person name="Adachi N"/>
            <person name="Nishimura O"/>
            <person name="Nakagawa R"/>
            <person name="Tanegashima C"/>
            <person name="Kiyatake I"/>
            <person name="Matsumoto R"/>
            <person name="Murakumo K"/>
            <person name="Nishida K"/>
            <person name="Terakita A"/>
            <person name="Kuratani S"/>
            <person name="Sato K"/>
            <person name="Hyodo S Kuraku.S."/>
        </authorList>
    </citation>
    <scope>NUCLEOTIDE SEQUENCE [LARGE SCALE GENOMIC DNA]</scope>
</reference>
<name>A0A401SMJ5_CHIPU</name>
<evidence type="ECO:0000313" key="3">
    <source>
        <dbReference type="Proteomes" id="UP000287033"/>
    </source>
</evidence>
<feature type="region of interest" description="Disordered" evidence="1">
    <location>
        <begin position="63"/>
        <end position="87"/>
    </location>
</feature>
<protein>
    <submittedName>
        <fullName evidence="2">Uncharacterized protein</fullName>
    </submittedName>
</protein>
<sequence length="139" mass="15607">MLSPAGELTSRRSLLSRCTFQQAKADEIRIKLKPSTDRETSLAASIRLSLTEKVMLVTAIPTTRDTSPKGKMQRYQERSVPPVVTASRSNTDTDSIVFSPEFWCWRHAIGFDLQPITRWLIHIEKNEGTIDSKASTASI</sequence>
<proteinExistence type="predicted"/>
<dbReference type="AlphaFoldDB" id="A0A401SMJ5"/>
<comment type="caution">
    <text evidence="2">The sequence shown here is derived from an EMBL/GenBank/DDBJ whole genome shotgun (WGS) entry which is preliminary data.</text>
</comment>
<dbReference type="EMBL" id="BEZZ01000377">
    <property type="protein sequence ID" value="GCC31634.1"/>
    <property type="molecule type" value="Genomic_DNA"/>
</dbReference>
<dbReference type="Proteomes" id="UP000287033">
    <property type="component" value="Unassembled WGS sequence"/>
</dbReference>
<keyword evidence="3" id="KW-1185">Reference proteome</keyword>
<evidence type="ECO:0000313" key="2">
    <source>
        <dbReference type="EMBL" id="GCC31634.1"/>
    </source>
</evidence>
<evidence type="ECO:0000256" key="1">
    <source>
        <dbReference type="SAM" id="MobiDB-lite"/>
    </source>
</evidence>
<organism evidence="2 3">
    <name type="scientific">Chiloscyllium punctatum</name>
    <name type="common">Brownbanded bambooshark</name>
    <name type="synonym">Hemiscyllium punctatum</name>
    <dbReference type="NCBI Taxonomy" id="137246"/>
    <lineage>
        <taxon>Eukaryota</taxon>
        <taxon>Metazoa</taxon>
        <taxon>Chordata</taxon>
        <taxon>Craniata</taxon>
        <taxon>Vertebrata</taxon>
        <taxon>Chondrichthyes</taxon>
        <taxon>Elasmobranchii</taxon>
        <taxon>Galeomorphii</taxon>
        <taxon>Galeoidea</taxon>
        <taxon>Orectolobiformes</taxon>
        <taxon>Hemiscylliidae</taxon>
        <taxon>Chiloscyllium</taxon>
    </lineage>
</organism>
<accession>A0A401SMJ5</accession>
<gene>
    <name evidence="2" type="ORF">chiPu_0010094</name>
</gene>